<reference evidence="3 4" key="1">
    <citation type="submission" date="2020-03" db="EMBL/GenBank/DDBJ databases">
        <title>Leucobacter sp. nov., isolated from beetles.</title>
        <authorList>
            <person name="Hyun D.-W."/>
            <person name="Bae J.-W."/>
        </authorList>
    </citation>
    <scope>NUCLEOTIDE SEQUENCE [LARGE SCALE GENOMIC DNA]</scope>
    <source>
        <strain evidence="3 4">HDW9B</strain>
    </source>
</reference>
<sequence>MTQTRGRSRIVRTVLIVVMVLAIAVLGLVVAILVPILTHQSAGGSGQQIASEPTAEVSATGADGRERTLRVENGNGALANVASLEAGEELVVQGTGFDSQMGIYVAICAIPESPDEKPGPCLGGVPSGAKDGGAAGEEGLASVWITDDWAWRAFATHGYADSEKGTFTARITVPDPVGDELDCRTTRCAVTTRSDHTAASDRVQDLIAPVEFQE</sequence>
<keyword evidence="2" id="KW-0812">Transmembrane</keyword>
<proteinExistence type="predicted"/>
<keyword evidence="2" id="KW-0472">Membrane</keyword>
<organism evidence="3 4">
    <name type="scientific">Leucobacter insecticola</name>
    <dbReference type="NCBI Taxonomy" id="2714934"/>
    <lineage>
        <taxon>Bacteria</taxon>
        <taxon>Bacillati</taxon>
        <taxon>Actinomycetota</taxon>
        <taxon>Actinomycetes</taxon>
        <taxon>Micrococcales</taxon>
        <taxon>Microbacteriaceae</taxon>
        <taxon>Leucobacter</taxon>
    </lineage>
</organism>
<dbReference type="SUPFAM" id="SSF49319">
    <property type="entry name" value="Actinoxanthin-like"/>
    <property type="match status" value="1"/>
</dbReference>
<evidence type="ECO:0000313" key="4">
    <source>
        <dbReference type="Proteomes" id="UP000501387"/>
    </source>
</evidence>
<dbReference type="EMBL" id="CP049934">
    <property type="protein sequence ID" value="QIM15176.1"/>
    <property type="molecule type" value="Genomic_DNA"/>
</dbReference>
<dbReference type="Gene3D" id="2.60.40.230">
    <property type="entry name" value="Neocarzinostatin-like"/>
    <property type="match status" value="1"/>
</dbReference>
<protein>
    <submittedName>
        <fullName evidence="3">Uncharacterized protein</fullName>
    </submittedName>
</protein>
<dbReference type="InterPro" id="IPR027273">
    <property type="entry name" value="Neocarzinostatin-like"/>
</dbReference>
<accession>A0A6G8FFH9</accession>
<evidence type="ECO:0000256" key="1">
    <source>
        <dbReference type="SAM" id="MobiDB-lite"/>
    </source>
</evidence>
<dbReference type="AlphaFoldDB" id="A0A6G8FFH9"/>
<evidence type="ECO:0000256" key="2">
    <source>
        <dbReference type="SAM" id="Phobius"/>
    </source>
</evidence>
<feature type="transmembrane region" description="Helical" evidence="2">
    <location>
        <begin position="12"/>
        <end position="37"/>
    </location>
</feature>
<dbReference type="Proteomes" id="UP000501387">
    <property type="component" value="Chromosome"/>
</dbReference>
<evidence type="ECO:0000313" key="3">
    <source>
        <dbReference type="EMBL" id="QIM15176.1"/>
    </source>
</evidence>
<dbReference type="KEGG" id="lins:G7067_00085"/>
<keyword evidence="2" id="KW-1133">Transmembrane helix</keyword>
<dbReference type="RefSeq" id="WP_166321118.1">
    <property type="nucleotide sequence ID" value="NZ_CP049934.1"/>
</dbReference>
<keyword evidence="4" id="KW-1185">Reference proteome</keyword>
<name>A0A6G8FFH9_9MICO</name>
<gene>
    <name evidence="3" type="ORF">G7067_00085</name>
</gene>
<feature type="region of interest" description="Disordered" evidence="1">
    <location>
        <begin position="43"/>
        <end position="65"/>
    </location>
</feature>